<dbReference type="InterPro" id="IPR007140">
    <property type="entry name" value="DUF350"/>
</dbReference>
<keyword evidence="5 7" id="KW-1133">Transmembrane helix</keyword>
<evidence type="ECO:0000256" key="7">
    <source>
        <dbReference type="SAM" id="Phobius"/>
    </source>
</evidence>
<accession>A0A7L4YQW5</accession>
<dbReference type="InParanoid" id="A0A7L4YQW5"/>
<evidence type="ECO:0000256" key="5">
    <source>
        <dbReference type="ARBA" id="ARBA00022989"/>
    </source>
</evidence>
<dbReference type="EMBL" id="CP047156">
    <property type="protein sequence ID" value="QHC01189.1"/>
    <property type="molecule type" value="Genomic_DNA"/>
</dbReference>
<evidence type="ECO:0000256" key="1">
    <source>
        <dbReference type="ARBA" id="ARBA00004651"/>
    </source>
</evidence>
<dbReference type="Proteomes" id="UP000463857">
    <property type="component" value="Chromosome"/>
</dbReference>
<name>A0A7L4YQW5_9ACTN</name>
<feature type="transmembrane region" description="Helical" evidence="7">
    <location>
        <begin position="48"/>
        <end position="69"/>
    </location>
</feature>
<dbReference type="AlphaFoldDB" id="A0A7L4YQW5"/>
<comment type="subcellular location">
    <subcellularLocation>
        <location evidence="1">Cell membrane</location>
        <topology evidence="1">Multi-pass membrane protein</topology>
    </subcellularLocation>
</comment>
<keyword evidence="4 7" id="KW-0812">Transmembrane</keyword>
<evidence type="ECO:0000313" key="9">
    <source>
        <dbReference type="Proteomes" id="UP000463857"/>
    </source>
</evidence>
<sequence>MPLLYESLAALAYCGVGIAMMALGFVVVDLLTPGKLREQIWVERNRDAAILLASNILGVSIIVVAAIFASADALGAGLLTTVVYSIIGLVAMAVSFLLLDAMTPGKLGELMTSHEPHPAVWVSAAMHVGIGLVIAAALI</sequence>
<reference evidence="8 9" key="1">
    <citation type="journal article" date="2018" name="Int. J. Syst. Evol. Microbiol.">
        <title>Epidermidibacterium keratini gen. nov., sp. nov., a member of the family Sporichthyaceae, isolated from keratin epidermis.</title>
        <authorList>
            <person name="Lee D.G."/>
            <person name="Trujillo M.E."/>
            <person name="Kang S."/>
            <person name="Nam J.J."/>
            <person name="Kim Y.J."/>
        </authorList>
    </citation>
    <scope>NUCLEOTIDE SEQUENCE [LARGE SCALE GENOMIC DNA]</scope>
    <source>
        <strain evidence="8 9">EPI-7</strain>
    </source>
</reference>
<dbReference type="KEGG" id="eke:EK0264_13405"/>
<feature type="transmembrane region" description="Helical" evidence="7">
    <location>
        <begin position="119"/>
        <end position="138"/>
    </location>
</feature>
<dbReference type="OrthoDB" id="5191770at2"/>
<evidence type="ECO:0000256" key="6">
    <source>
        <dbReference type="ARBA" id="ARBA00023136"/>
    </source>
</evidence>
<gene>
    <name evidence="8" type="ORF">EK0264_13405</name>
</gene>
<keyword evidence="9" id="KW-1185">Reference proteome</keyword>
<keyword evidence="6 7" id="KW-0472">Membrane</keyword>
<feature type="transmembrane region" description="Helical" evidence="7">
    <location>
        <begin position="7"/>
        <end position="28"/>
    </location>
</feature>
<keyword evidence="3" id="KW-1003">Cell membrane</keyword>
<evidence type="ECO:0000256" key="3">
    <source>
        <dbReference type="ARBA" id="ARBA00022475"/>
    </source>
</evidence>
<evidence type="ECO:0000313" key="8">
    <source>
        <dbReference type="EMBL" id="QHC01189.1"/>
    </source>
</evidence>
<dbReference type="PANTHER" id="PTHR40043:SF1">
    <property type="entry name" value="UPF0719 INNER MEMBRANE PROTEIN YJFL"/>
    <property type="match status" value="1"/>
</dbReference>
<dbReference type="Pfam" id="PF03994">
    <property type="entry name" value="DUF350"/>
    <property type="match status" value="1"/>
</dbReference>
<proteinExistence type="inferred from homology"/>
<comment type="similarity">
    <text evidence="2">Belongs to the UPF0719 family.</text>
</comment>
<dbReference type="PANTHER" id="PTHR40043">
    <property type="entry name" value="UPF0719 INNER MEMBRANE PROTEIN YJFL"/>
    <property type="match status" value="1"/>
</dbReference>
<evidence type="ECO:0000256" key="2">
    <source>
        <dbReference type="ARBA" id="ARBA00005779"/>
    </source>
</evidence>
<feature type="transmembrane region" description="Helical" evidence="7">
    <location>
        <begin position="76"/>
        <end position="99"/>
    </location>
</feature>
<organism evidence="8 9">
    <name type="scientific">Epidermidibacterium keratini</name>
    <dbReference type="NCBI Taxonomy" id="1891644"/>
    <lineage>
        <taxon>Bacteria</taxon>
        <taxon>Bacillati</taxon>
        <taxon>Actinomycetota</taxon>
        <taxon>Actinomycetes</taxon>
        <taxon>Sporichthyales</taxon>
        <taxon>Sporichthyaceae</taxon>
        <taxon>Epidermidibacterium</taxon>
    </lineage>
</organism>
<dbReference type="RefSeq" id="WP_159546326.1">
    <property type="nucleotide sequence ID" value="NZ_CP047156.1"/>
</dbReference>
<evidence type="ECO:0000256" key="4">
    <source>
        <dbReference type="ARBA" id="ARBA00022692"/>
    </source>
</evidence>
<protein>
    <submittedName>
        <fullName evidence="8">DUF350 domain-containing protein</fullName>
    </submittedName>
</protein>
<dbReference type="GO" id="GO:0005886">
    <property type="term" value="C:plasma membrane"/>
    <property type="evidence" value="ECO:0007669"/>
    <property type="project" value="UniProtKB-SubCell"/>
</dbReference>